<organism evidence="4 5">
    <name type="scientific">Saccharomycodes ludwigii</name>
    <dbReference type="NCBI Taxonomy" id="36035"/>
    <lineage>
        <taxon>Eukaryota</taxon>
        <taxon>Fungi</taxon>
        <taxon>Dikarya</taxon>
        <taxon>Ascomycota</taxon>
        <taxon>Saccharomycotina</taxon>
        <taxon>Saccharomycetes</taxon>
        <taxon>Saccharomycodales</taxon>
        <taxon>Saccharomycodaceae</taxon>
        <taxon>Saccharomycodes</taxon>
    </lineage>
</organism>
<evidence type="ECO:0000313" key="4">
    <source>
        <dbReference type="EMBL" id="SSD60343.1"/>
    </source>
</evidence>
<evidence type="ECO:0000313" key="5">
    <source>
        <dbReference type="Proteomes" id="UP000262825"/>
    </source>
</evidence>
<protein>
    <recommendedName>
        <fullName evidence="3">UDENN domain-containing protein</fullName>
    </recommendedName>
</protein>
<proteinExistence type="inferred from homology"/>
<dbReference type="InterPro" id="IPR051731">
    <property type="entry name" value="DENND11/AVL9_GEFs"/>
</dbReference>
<feature type="region of interest" description="Disordered" evidence="2">
    <location>
        <begin position="796"/>
        <end position="888"/>
    </location>
</feature>
<dbReference type="InterPro" id="IPR018307">
    <property type="entry name" value="ABL9/DENND6_dom"/>
</dbReference>
<dbReference type="Pfam" id="PF09794">
    <property type="entry name" value="Avl9"/>
    <property type="match status" value="1"/>
</dbReference>
<dbReference type="PANTHER" id="PTHR31017">
    <property type="entry name" value="LATE SECRETORY PATHWAY PROTEIN AVL9-RELATED"/>
    <property type="match status" value="1"/>
</dbReference>
<feature type="region of interest" description="Disordered" evidence="2">
    <location>
        <begin position="525"/>
        <end position="609"/>
    </location>
</feature>
<feature type="compositionally biased region" description="Polar residues" evidence="2">
    <location>
        <begin position="705"/>
        <end position="716"/>
    </location>
</feature>
<gene>
    <name evidence="4" type="ORF">SCODWIG_02104</name>
</gene>
<keyword evidence="5" id="KW-1185">Reference proteome</keyword>
<dbReference type="InterPro" id="IPR043153">
    <property type="entry name" value="DENN_C"/>
</dbReference>
<dbReference type="InterPro" id="IPR037516">
    <property type="entry name" value="Tripartite_DENN"/>
</dbReference>
<dbReference type="PROSITE" id="PS50211">
    <property type="entry name" value="DENN"/>
    <property type="match status" value="1"/>
</dbReference>
<dbReference type="OrthoDB" id="26278at2759"/>
<dbReference type="AlphaFoldDB" id="A0A376B6N0"/>
<dbReference type="Proteomes" id="UP000262825">
    <property type="component" value="Unassembled WGS sequence"/>
</dbReference>
<dbReference type="PANTHER" id="PTHR31017:SF1">
    <property type="entry name" value="LATE SECRETORY PATHWAY PROTEIN AVL9 HOMOLOG"/>
    <property type="match status" value="1"/>
</dbReference>
<comment type="similarity">
    <text evidence="1">Belongs to the AVL9 family.</text>
</comment>
<feature type="region of interest" description="Disordered" evidence="2">
    <location>
        <begin position="705"/>
        <end position="766"/>
    </location>
</feature>
<dbReference type="GO" id="GO:0005737">
    <property type="term" value="C:cytoplasm"/>
    <property type="evidence" value="ECO:0007669"/>
    <property type="project" value="TreeGrafter"/>
</dbReference>
<feature type="compositionally biased region" description="Basic and acidic residues" evidence="2">
    <location>
        <begin position="574"/>
        <end position="601"/>
    </location>
</feature>
<accession>A0A376B6N0</accession>
<evidence type="ECO:0000256" key="1">
    <source>
        <dbReference type="ARBA" id="ARBA00038178"/>
    </source>
</evidence>
<sequence length="888" mass="101138">MNELNNNSTIKDDKIATIADDNNNLIIDLCLVNFHHTRGPEVEYSVTNKPPTLFPYLPFQALPDGAHSFKQTFTYFTLLYNPKLKTSCLDATSIPDDQLQDYTTVFAISCSIQIDSKDLINKTDDIIRSTVQKSCVVIAKEPIFGQIKDKLSIVTNVYFEQKDFSDKSLLDSLYENLSSTYTATATNENFTLINTPKTPLYLGLCLRRIVMDFQKDMLTILKAILLEKKICFFGNDVEKMCNLQFGFISLIPDLLSNLHDCGSPLLNKNVEHLKIVDHFKSSDKKSIWKFLGYPLQIFGKGGMFSPYTPLQQMDDVINNTAFYMMGTSNGLYLVNNEKEDLPMCDLLINVDKCTVEVLNKKSLPEKTLYLSYQDKKWIENIYENVKSTWNEEIPDTPTNSRFEGSEDYIRNQFEDYLTGLLSTVKLYYLQRTKPEICPMEINSEKQLTFFNMDWFNEWSLTQNYKIFMTFTDDRIFDLFEPKHIYADYSPVSAFQKKFVSTFSKYRRPTISSAESAASNTLGVSKISTDTKNDSTDTKFDTEETRIRTHNNDNDNTNNDGRNEMNDDSDIIGTTKHETKDLEDFNVDKKGEGQEKAERNETHISPTKKQSAWDTWRDYFTKKPTTPVKNTDTVKASENTAKDFNSIVDTTTKDADKTHKNNVKNGTIATTSILEHASTNNAISNALSSLALSVPVIPVNMTSIASKETNSQQQEQEINGFEKKEMVETENVNTDEEKKENISDGEQQQQPEERQKIAKSNSPDIESDRDILANENIFVNNAPAIMVKKELTSLERTPIKSSNMAPLDKISNERQDSGNESEDEIEDDIDFEKDNENGGHNEENGQSLNLNGTNETENHIKSHNNLNNGDTQHETLDLKKAGNEKDNNQ</sequence>
<feature type="domain" description="UDENN" evidence="3">
    <location>
        <begin position="27"/>
        <end position="481"/>
    </location>
</feature>
<evidence type="ECO:0000256" key="2">
    <source>
        <dbReference type="SAM" id="MobiDB-lite"/>
    </source>
</evidence>
<dbReference type="Gene3D" id="3.40.50.11500">
    <property type="match status" value="1"/>
</dbReference>
<reference evidence="5" key="1">
    <citation type="submission" date="2018-06" db="EMBL/GenBank/DDBJ databases">
        <authorList>
            <person name="Guldener U."/>
        </authorList>
    </citation>
    <scope>NUCLEOTIDE SEQUENCE [LARGE SCALE GENOMIC DNA]</scope>
    <source>
        <strain evidence="5">UTAD17</strain>
    </source>
</reference>
<dbReference type="EMBL" id="UFAJ01000331">
    <property type="protein sequence ID" value="SSD60343.1"/>
    <property type="molecule type" value="Genomic_DNA"/>
</dbReference>
<feature type="compositionally biased region" description="Basic and acidic residues" evidence="2">
    <location>
        <begin position="870"/>
        <end position="888"/>
    </location>
</feature>
<dbReference type="VEuPathDB" id="FungiDB:SCODWIG_02104"/>
<feature type="compositionally biased region" description="Acidic residues" evidence="2">
    <location>
        <begin position="818"/>
        <end position="830"/>
    </location>
</feature>
<feature type="compositionally biased region" description="Basic and acidic residues" evidence="2">
    <location>
        <begin position="831"/>
        <end position="842"/>
    </location>
</feature>
<name>A0A376B6N0_9ASCO</name>
<feature type="compositionally biased region" description="Polar residues" evidence="2">
    <location>
        <begin position="845"/>
        <end position="854"/>
    </location>
</feature>
<feature type="compositionally biased region" description="Basic and acidic residues" evidence="2">
    <location>
        <begin position="528"/>
        <end position="552"/>
    </location>
</feature>
<evidence type="ECO:0000259" key="3">
    <source>
        <dbReference type="PROSITE" id="PS50211"/>
    </source>
</evidence>